<dbReference type="SUPFAM" id="SSF53756">
    <property type="entry name" value="UDP-Glycosyltransferase/glycogen phosphorylase"/>
    <property type="match status" value="1"/>
</dbReference>
<dbReference type="CDD" id="cd03801">
    <property type="entry name" value="GT4_PimA-like"/>
    <property type="match status" value="1"/>
</dbReference>
<dbReference type="Proteomes" id="UP001597079">
    <property type="component" value="Unassembled WGS sequence"/>
</dbReference>
<reference evidence="4" key="1">
    <citation type="journal article" date="2019" name="Int. J. Syst. Evol. Microbiol.">
        <title>The Global Catalogue of Microorganisms (GCM) 10K type strain sequencing project: providing services to taxonomists for standard genome sequencing and annotation.</title>
        <authorList>
            <consortium name="The Broad Institute Genomics Platform"/>
            <consortium name="The Broad Institute Genome Sequencing Center for Infectious Disease"/>
            <person name="Wu L."/>
            <person name="Ma J."/>
        </authorList>
    </citation>
    <scope>NUCLEOTIDE SEQUENCE [LARGE SCALE GENOMIC DNA]</scope>
    <source>
        <strain evidence="4">CGMCC 1.12286</strain>
    </source>
</reference>
<dbReference type="PANTHER" id="PTHR46401:SF2">
    <property type="entry name" value="GLYCOSYLTRANSFERASE WBBK-RELATED"/>
    <property type="match status" value="1"/>
</dbReference>
<dbReference type="Gene3D" id="3.40.50.2000">
    <property type="entry name" value="Glycogen Phosphorylase B"/>
    <property type="match status" value="2"/>
</dbReference>
<organism evidence="3 4">
    <name type="scientific">Alicyclobacillus fodiniaquatilis</name>
    <dbReference type="NCBI Taxonomy" id="1661150"/>
    <lineage>
        <taxon>Bacteria</taxon>
        <taxon>Bacillati</taxon>
        <taxon>Bacillota</taxon>
        <taxon>Bacilli</taxon>
        <taxon>Bacillales</taxon>
        <taxon>Alicyclobacillaceae</taxon>
        <taxon>Alicyclobacillus</taxon>
    </lineage>
</organism>
<evidence type="ECO:0000259" key="2">
    <source>
        <dbReference type="Pfam" id="PF00534"/>
    </source>
</evidence>
<sequence>MLVEITNGLVKKGHDVTILMPKNAEVDYPLQATMVRTDSSTLSDRDYPYGDVIVSNFYTTTEAAESASKNGKGIHVRFSLCYEPPFLEGNQYSLDSYNKTKHVIVLSKWQHDLIQLIHGVQSHIVPIGVNDVFRNLNIRSSLSPAVRISATIRRPEGGFSSHREQPYLLNELRFIKQAYPFVQINLFCPPREFYMSPYLQALSESGEFRFITPGDDSEMCYHYNEADIFISSSSYDAGSLPGLEAMRCGAALATIYSGGNADYCRPEKNCLMSFRYEGRLAQDIARLIENPKLRKKLAYQGQRDSLSWTWSRSVIAFEKAIKHIMKEK</sequence>
<protein>
    <submittedName>
        <fullName evidence="3">Glycosyltransferase family 4 protein</fullName>
        <ecNumber evidence="3">2.4.-.-</ecNumber>
    </submittedName>
</protein>
<proteinExistence type="predicted"/>
<keyword evidence="4" id="KW-1185">Reference proteome</keyword>
<dbReference type="EC" id="2.4.-.-" evidence="3"/>
<dbReference type="InterPro" id="IPR001296">
    <property type="entry name" value="Glyco_trans_1"/>
</dbReference>
<dbReference type="RefSeq" id="WP_377945340.1">
    <property type="nucleotide sequence ID" value="NZ_JBHUCX010000092.1"/>
</dbReference>
<dbReference type="EMBL" id="JBHUCX010000092">
    <property type="protein sequence ID" value="MFD1677446.1"/>
    <property type="molecule type" value="Genomic_DNA"/>
</dbReference>
<evidence type="ECO:0000313" key="4">
    <source>
        <dbReference type="Proteomes" id="UP001597079"/>
    </source>
</evidence>
<feature type="domain" description="Glycosyl transferase family 1" evidence="2">
    <location>
        <begin position="201"/>
        <end position="303"/>
    </location>
</feature>
<gene>
    <name evidence="3" type="ORF">ACFSB2_22555</name>
</gene>
<keyword evidence="3" id="KW-0328">Glycosyltransferase</keyword>
<dbReference type="PANTHER" id="PTHR46401">
    <property type="entry name" value="GLYCOSYLTRANSFERASE WBBK-RELATED"/>
    <property type="match status" value="1"/>
</dbReference>
<dbReference type="Pfam" id="PF00534">
    <property type="entry name" value="Glycos_transf_1"/>
    <property type="match status" value="1"/>
</dbReference>
<keyword evidence="1 3" id="KW-0808">Transferase</keyword>
<evidence type="ECO:0000313" key="3">
    <source>
        <dbReference type="EMBL" id="MFD1677446.1"/>
    </source>
</evidence>
<dbReference type="GO" id="GO:0016757">
    <property type="term" value="F:glycosyltransferase activity"/>
    <property type="evidence" value="ECO:0007669"/>
    <property type="project" value="UniProtKB-KW"/>
</dbReference>
<accession>A0ABW4JM78</accession>
<name>A0ABW4JM78_9BACL</name>
<evidence type="ECO:0000256" key="1">
    <source>
        <dbReference type="ARBA" id="ARBA00022679"/>
    </source>
</evidence>
<comment type="caution">
    <text evidence="3">The sequence shown here is derived from an EMBL/GenBank/DDBJ whole genome shotgun (WGS) entry which is preliminary data.</text>
</comment>